<proteinExistence type="predicted"/>
<dbReference type="EMBL" id="JAUJLE010000014">
    <property type="protein sequence ID" value="KAK1009206.1"/>
    <property type="molecule type" value="Genomic_DNA"/>
</dbReference>
<comment type="caution">
    <text evidence="2">The sequence shown here is derived from an EMBL/GenBank/DDBJ whole genome shotgun (WGS) entry which is preliminary data.</text>
</comment>
<evidence type="ECO:0000256" key="1">
    <source>
        <dbReference type="SAM" id="MobiDB-lite"/>
    </source>
</evidence>
<accession>A0AAN6L0Y0</accession>
<reference evidence="2" key="1">
    <citation type="submission" date="2023-06" db="EMBL/GenBank/DDBJ databases">
        <title>Black Yeasts Isolated from many extreme environments.</title>
        <authorList>
            <person name="Coleine C."/>
            <person name="Stajich J.E."/>
            <person name="Selbmann L."/>
        </authorList>
    </citation>
    <scope>NUCLEOTIDE SEQUENCE</scope>
    <source>
        <strain evidence="2">CCFEE 5200</strain>
    </source>
</reference>
<keyword evidence="3" id="KW-1185">Reference proteome</keyword>
<name>A0AAN6L0Y0_9PEZI</name>
<dbReference type="AlphaFoldDB" id="A0AAN6L0Y0"/>
<dbReference type="Proteomes" id="UP001175353">
    <property type="component" value="Unassembled WGS sequence"/>
</dbReference>
<feature type="region of interest" description="Disordered" evidence="1">
    <location>
        <begin position="1"/>
        <end position="28"/>
    </location>
</feature>
<organism evidence="2 3">
    <name type="scientific">Friedmanniomyces endolithicus</name>
    <dbReference type="NCBI Taxonomy" id="329885"/>
    <lineage>
        <taxon>Eukaryota</taxon>
        <taxon>Fungi</taxon>
        <taxon>Dikarya</taxon>
        <taxon>Ascomycota</taxon>
        <taxon>Pezizomycotina</taxon>
        <taxon>Dothideomycetes</taxon>
        <taxon>Dothideomycetidae</taxon>
        <taxon>Mycosphaerellales</taxon>
        <taxon>Teratosphaeriaceae</taxon>
        <taxon>Friedmanniomyces</taxon>
    </lineage>
</organism>
<feature type="region of interest" description="Disordered" evidence="1">
    <location>
        <begin position="96"/>
        <end position="122"/>
    </location>
</feature>
<feature type="compositionally biased region" description="Low complexity" evidence="1">
    <location>
        <begin position="19"/>
        <end position="28"/>
    </location>
</feature>
<gene>
    <name evidence="2" type="ORF">LTR91_002856</name>
</gene>
<evidence type="ECO:0000313" key="2">
    <source>
        <dbReference type="EMBL" id="KAK1009206.1"/>
    </source>
</evidence>
<feature type="compositionally biased region" description="Acidic residues" evidence="1">
    <location>
        <begin position="96"/>
        <end position="118"/>
    </location>
</feature>
<evidence type="ECO:0000313" key="3">
    <source>
        <dbReference type="Proteomes" id="UP001175353"/>
    </source>
</evidence>
<protein>
    <submittedName>
        <fullName evidence="2">Uncharacterized protein</fullName>
    </submittedName>
</protein>
<sequence length="144" mass="14168">MLIVRASQRTHGAHSPSPATDAATDTAAGYATEEHRVPHAILASGVRFGHAGWAAAAGEETRAAQDADIAAGASASALGDAGGGGEFCVAVLFSVAEEEEGEEEEEEGEGEEGAEGDAGDCAGGELVALEGLEVGGAGWCDEGG</sequence>